<keyword evidence="9 10" id="KW-0739">Sodium transport</keyword>
<feature type="transmembrane region" description="Helical" evidence="10">
    <location>
        <begin position="85"/>
        <end position="106"/>
    </location>
</feature>
<feature type="transmembrane region" description="Helical" evidence="10">
    <location>
        <begin position="31"/>
        <end position="48"/>
    </location>
</feature>
<evidence type="ECO:0000256" key="4">
    <source>
        <dbReference type="ARBA" id="ARBA00022692"/>
    </source>
</evidence>
<dbReference type="GO" id="GO:0098719">
    <property type="term" value="P:sodium ion import across plasma membrane"/>
    <property type="evidence" value="ECO:0007669"/>
    <property type="project" value="TreeGrafter"/>
</dbReference>
<comment type="subcellular location">
    <subcellularLocation>
        <location evidence="1 10">Cell membrane</location>
        <topology evidence="1 10">Multi-pass membrane protein</topology>
    </subcellularLocation>
</comment>
<feature type="transmembrane region" description="Helical" evidence="10">
    <location>
        <begin position="112"/>
        <end position="136"/>
    </location>
</feature>
<dbReference type="GO" id="GO:0005886">
    <property type="term" value="C:plasma membrane"/>
    <property type="evidence" value="ECO:0007669"/>
    <property type="project" value="UniProtKB-SubCell"/>
</dbReference>
<feature type="transmembrane region" description="Helical" evidence="10">
    <location>
        <begin position="235"/>
        <end position="253"/>
    </location>
</feature>
<sequence length="423" mass="45786">MENYTAILTLLGIMIILHVISDRVKISSPIFLVLGGVGLGFIPDIPPLSINPEIIFLLFLPPLLYDASFNISFKAFKEHLGTISSLAIGLVFLTTAGIAVFARFLIPGIDWPLAFVLGAILASTDAVAAIGITKGLKLSHTTTTILEGESLINDASALVAYRFAVAAVTGTAFVLWKASLTFLILMAGGFLVGVVMAKTLQFLLRFVRGHTMAVLSFTLLAPFITYLIAEELHCSGVIAVVVLGFGISRLSSLKFPESLRQQSRTIWEIVVFLLNGLIFILIGLELPAVIKSIPASPLLQYSAYAFLITLVAVLIRTLRVFLKKNSLQRAFNHPKFKNTRREIPASVLFTTRESLIISLSGMRGIVSLAVAIGLPHVLEDGTPFPMRSEIIYITTVAVLVSIVGQGLLLPFLIKKLNKSSGDL</sequence>
<dbReference type="RefSeq" id="WP_109414006.1">
    <property type="nucleotide sequence ID" value="NZ_QEAS01000001.1"/>
</dbReference>
<keyword evidence="10" id="KW-0050">Antiport</keyword>
<evidence type="ECO:0000256" key="6">
    <source>
        <dbReference type="ARBA" id="ARBA00023053"/>
    </source>
</evidence>
<evidence type="ECO:0000256" key="10">
    <source>
        <dbReference type="RuleBase" id="RU366002"/>
    </source>
</evidence>
<feature type="transmembrane region" description="Helical" evidence="10">
    <location>
        <begin position="304"/>
        <end position="322"/>
    </location>
</feature>
<feature type="transmembrane region" description="Helical" evidence="10">
    <location>
        <begin position="6"/>
        <end position="24"/>
    </location>
</feature>
<dbReference type="Proteomes" id="UP000245647">
    <property type="component" value="Unassembled WGS sequence"/>
</dbReference>
<feature type="transmembrane region" description="Helical" evidence="10">
    <location>
        <begin position="390"/>
        <end position="413"/>
    </location>
</feature>
<dbReference type="InterPro" id="IPR006153">
    <property type="entry name" value="Cation/H_exchanger_TM"/>
</dbReference>
<dbReference type="GO" id="GO:0051453">
    <property type="term" value="P:regulation of intracellular pH"/>
    <property type="evidence" value="ECO:0007669"/>
    <property type="project" value="TreeGrafter"/>
</dbReference>
<dbReference type="Gene3D" id="6.10.140.1330">
    <property type="match status" value="1"/>
</dbReference>
<dbReference type="Pfam" id="PF00999">
    <property type="entry name" value="Na_H_Exchanger"/>
    <property type="match status" value="1"/>
</dbReference>
<comment type="similarity">
    <text evidence="10">Belongs to the monovalent cation:proton antiporter 1 (CPA1) transporter (TC 2.A.36) family.</text>
</comment>
<keyword evidence="5 10" id="KW-1133">Transmembrane helix</keyword>
<proteinExistence type="inferred from homology"/>
<evidence type="ECO:0000256" key="7">
    <source>
        <dbReference type="ARBA" id="ARBA00023065"/>
    </source>
</evidence>
<comment type="caution">
    <text evidence="12">The sequence shown here is derived from an EMBL/GenBank/DDBJ whole genome shotgun (WGS) entry which is preliminary data.</text>
</comment>
<gene>
    <name evidence="12" type="ORF">DDR33_01625</name>
</gene>
<dbReference type="EMBL" id="QEAS01000001">
    <property type="protein sequence ID" value="PWG82587.1"/>
    <property type="molecule type" value="Genomic_DNA"/>
</dbReference>
<evidence type="ECO:0000313" key="13">
    <source>
        <dbReference type="Proteomes" id="UP000245647"/>
    </source>
</evidence>
<keyword evidence="13" id="KW-1185">Reference proteome</keyword>
<evidence type="ECO:0000256" key="9">
    <source>
        <dbReference type="ARBA" id="ARBA00023201"/>
    </source>
</evidence>
<dbReference type="OrthoDB" id="9809206at2"/>
<protein>
    <submittedName>
        <fullName evidence="12">Na+/H+ antiporter</fullName>
    </submittedName>
</protein>
<dbReference type="NCBIfam" id="TIGR00831">
    <property type="entry name" value="a_cpa1"/>
    <property type="match status" value="1"/>
</dbReference>
<evidence type="ECO:0000256" key="5">
    <source>
        <dbReference type="ARBA" id="ARBA00022989"/>
    </source>
</evidence>
<feature type="transmembrane region" description="Helical" evidence="10">
    <location>
        <begin position="265"/>
        <end position="284"/>
    </location>
</feature>
<dbReference type="AlphaFoldDB" id="A0A2U2PMG2"/>
<evidence type="ECO:0000256" key="2">
    <source>
        <dbReference type="ARBA" id="ARBA00022448"/>
    </source>
</evidence>
<keyword evidence="3 10" id="KW-1003">Cell membrane</keyword>
<keyword evidence="7 10" id="KW-0406">Ion transport</keyword>
<dbReference type="PANTHER" id="PTHR10110">
    <property type="entry name" value="SODIUM/HYDROGEN EXCHANGER"/>
    <property type="match status" value="1"/>
</dbReference>
<name>A0A2U2PMG2_9SPHI</name>
<keyword evidence="2 10" id="KW-0813">Transport</keyword>
<feature type="domain" description="Cation/H+ exchanger transmembrane" evidence="11">
    <location>
        <begin position="14"/>
        <end position="415"/>
    </location>
</feature>
<feature type="transmembrane region" description="Helical" evidence="10">
    <location>
        <begin position="212"/>
        <end position="229"/>
    </location>
</feature>
<evidence type="ECO:0000256" key="1">
    <source>
        <dbReference type="ARBA" id="ARBA00004651"/>
    </source>
</evidence>
<keyword evidence="6 10" id="KW-0915">Sodium</keyword>
<keyword evidence="4 10" id="KW-0812">Transmembrane</keyword>
<dbReference type="GO" id="GO:0015385">
    <property type="term" value="F:sodium:proton antiporter activity"/>
    <property type="evidence" value="ECO:0007669"/>
    <property type="project" value="InterPro"/>
</dbReference>
<dbReference type="GO" id="GO:0015386">
    <property type="term" value="F:potassium:proton antiporter activity"/>
    <property type="evidence" value="ECO:0007669"/>
    <property type="project" value="TreeGrafter"/>
</dbReference>
<dbReference type="PANTHER" id="PTHR10110:SF86">
    <property type="entry name" value="SODIUM_HYDROGEN EXCHANGER 7"/>
    <property type="match status" value="1"/>
</dbReference>
<reference evidence="12 13" key="1">
    <citation type="submission" date="2018-04" db="EMBL/GenBank/DDBJ databases">
        <title>Pedobacter chongqingensis sp. nov., isolated from a rottenly hemp rope.</title>
        <authorList>
            <person name="Cai Y."/>
        </authorList>
    </citation>
    <scope>NUCLEOTIDE SEQUENCE [LARGE SCALE GENOMIC DNA]</scope>
    <source>
        <strain evidence="12 13">FJ4-8</strain>
    </source>
</reference>
<keyword evidence="8 10" id="KW-0472">Membrane</keyword>
<dbReference type="InterPro" id="IPR018422">
    <property type="entry name" value="Cation/H_exchanger_CPA1"/>
</dbReference>
<accession>A0A2U2PMG2</accession>
<feature type="transmembrane region" description="Helical" evidence="10">
    <location>
        <begin position="182"/>
        <end position="200"/>
    </location>
</feature>
<evidence type="ECO:0000256" key="3">
    <source>
        <dbReference type="ARBA" id="ARBA00022475"/>
    </source>
</evidence>
<evidence type="ECO:0000256" key="8">
    <source>
        <dbReference type="ARBA" id="ARBA00023136"/>
    </source>
</evidence>
<feature type="transmembrane region" description="Helical" evidence="10">
    <location>
        <begin position="355"/>
        <end position="378"/>
    </location>
</feature>
<evidence type="ECO:0000313" key="12">
    <source>
        <dbReference type="EMBL" id="PWG82587.1"/>
    </source>
</evidence>
<organism evidence="12 13">
    <name type="scientific">Pararcticibacter amylolyticus</name>
    <dbReference type="NCBI Taxonomy" id="2173175"/>
    <lineage>
        <taxon>Bacteria</taxon>
        <taxon>Pseudomonadati</taxon>
        <taxon>Bacteroidota</taxon>
        <taxon>Sphingobacteriia</taxon>
        <taxon>Sphingobacteriales</taxon>
        <taxon>Sphingobacteriaceae</taxon>
        <taxon>Pararcticibacter</taxon>
    </lineage>
</organism>
<comment type="function">
    <text evidence="10">Na(+)/H(+) antiporter that extrudes sodium in exchange for external protons.</text>
</comment>
<evidence type="ECO:0000259" key="11">
    <source>
        <dbReference type="Pfam" id="PF00999"/>
    </source>
</evidence>
<dbReference type="InterPro" id="IPR004705">
    <property type="entry name" value="Cation/H_exchanger_CPA1_bac"/>
</dbReference>